<dbReference type="Proteomes" id="UP000230842">
    <property type="component" value="Unassembled WGS sequence"/>
</dbReference>
<evidence type="ECO:0000256" key="2">
    <source>
        <dbReference type="SAM" id="MobiDB-lite"/>
    </source>
</evidence>
<dbReference type="AlphaFoldDB" id="A0A2M9BJM4"/>
<dbReference type="RefSeq" id="WP_100414865.1">
    <property type="nucleotide sequence ID" value="NZ_PGEZ01000001.1"/>
</dbReference>
<dbReference type="InterPro" id="IPR027417">
    <property type="entry name" value="P-loop_NTPase"/>
</dbReference>
<keyword evidence="4" id="KW-1185">Reference proteome</keyword>
<evidence type="ECO:0000313" key="3">
    <source>
        <dbReference type="EMBL" id="PJJ58143.1"/>
    </source>
</evidence>
<sequence>MADLLLPEGSLLLHIGPQKTGSTAIQAALHGNRERLSEYDAAYPGSRLRERRAGWAAIGGAARGRPTPRIEEWNAFVDEVSRTNAARICVSNEDFAQAPADRVPAIVEDLGGDHVHVVAVARRLDRLLPSQWQERVKARQTATYLQWLDTILRDPDSRAAHRVWNAHDLERMVGRWVDVVGPERFTLIVSDDSDRGLLAHTFEDMLGLPQGLLVGVEDESSNSSLSYTQTELVRRINEQFDERGWSDELYLQAVQSGIIWPLRNAPKAPKSDRPPPLPDWARTLVADMSEERVAVIERLGVRVVGDPSVLLVPRDQPGADEADFVPPDEVPVELAAFAVASTIERLTAARTRETTRARKKVRALRRKNRALRREVRALGRDAPDTGLRARTASVARRAKQQVASLRRRGSTR</sequence>
<reference evidence="3 4" key="1">
    <citation type="submission" date="2017-11" db="EMBL/GenBank/DDBJ databases">
        <title>Genomic Encyclopedia of Archaeal and Bacterial Type Strains, Phase II (KMG-II): From Individual Species to Whole Genera.</title>
        <authorList>
            <person name="Goeker M."/>
        </authorList>
    </citation>
    <scope>NUCLEOTIDE SEQUENCE [LARGE SCALE GENOMIC DNA]</scope>
    <source>
        <strain evidence="3 4">DSM 27763</strain>
    </source>
</reference>
<dbReference type="EMBL" id="PGEZ01000001">
    <property type="protein sequence ID" value="PJJ58143.1"/>
    <property type="molecule type" value="Genomic_DNA"/>
</dbReference>
<gene>
    <name evidence="3" type="ORF">CLV56_2388</name>
</gene>
<organism evidence="3 4">
    <name type="scientific">Mumia flava</name>
    <dbReference type="NCBI Taxonomy" id="1348852"/>
    <lineage>
        <taxon>Bacteria</taxon>
        <taxon>Bacillati</taxon>
        <taxon>Actinomycetota</taxon>
        <taxon>Actinomycetes</taxon>
        <taxon>Propionibacteriales</taxon>
        <taxon>Nocardioidaceae</taxon>
        <taxon>Mumia</taxon>
    </lineage>
</organism>
<feature type="region of interest" description="Disordered" evidence="2">
    <location>
        <begin position="391"/>
        <end position="412"/>
    </location>
</feature>
<comment type="caution">
    <text evidence="3">The sequence shown here is derived from an EMBL/GenBank/DDBJ whole genome shotgun (WGS) entry which is preliminary data.</text>
</comment>
<dbReference type="OrthoDB" id="5144031at2"/>
<accession>A0A2M9BJM4</accession>
<evidence type="ECO:0008006" key="5">
    <source>
        <dbReference type="Google" id="ProtNLM"/>
    </source>
</evidence>
<evidence type="ECO:0000256" key="1">
    <source>
        <dbReference type="SAM" id="Coils"/>
    </source>
</evidence>
<evidence type="ECO:0000313" key="4">
    <source>
        <dbReference type="Proteomes" id="UP000230842"/>
    </source>
</evidence>
<keyword evidence="1" id="KW-0175">Coiled coil</keyword>
<feature type="coiled-coil region" evidence="1">
    <location>
        <begin position="354"/>
        <end position="381"/>
    </location>
</feature>
<dbReference type="SUPFAM" id="SSF52540">
    <property type="entry name" value="P-loop containing nucleoside triphosphate hydrolases"/>
    <property type="match status" value="1"/>
</dbReference>
<proteinExistence type="predicted"/>
<protein>
    <recommendedName>
        <fullName evidence="5">Sulfotransferase family protein</fullName>
    </recommendedName>
</protein>
<name>A0A2M9BJM4_9ACTN</name>